<dbReference type="UniPathway" id="UPA00038">
    <property type="reaction ID" value="UER00491"/>
</dbReference>
<comment type="similarity">
    <text evidence="2 8">Belongs to the UDP-glucose/GDP-mannose dehydrogenase family.</text>
</comment>
<accession>A0A8A4TWC5</accession>
<evidence type="ECO:0000256" key="2">
    <source>
        <dbReference type="ARBA" id="ARBA00006601"/>
    </source>
</evidence>
<dbReference type="EC" id="1.1.1.22" evidence="3 8"/>
<dbReference type="GO" id="GO:0003979">
    <property type="term" value="F:UDP-glucose 6-dehydrogenase activity"/>
    <property type="evidence" value="ECO:0007669"/>
    <property type="project" value="UniProtKB-EC"/>
</dbReference>
<dbReference type="Pfam" id="PF00984">
    <property type="entry name" value="UDPG_MGDP_dh"/>
    <property type="match status" value="1"/>
</dbReference>
<feature type="binding site" evidence="10">
    <location>
        <position position="33"/>
    </location>
    <ligand>
        <name>NAD(+)</name>
        <dbReference type="ChEBI" id="CHEBI:57540"/>
    </ligand>
</feature>
<dbReference type="GO" id="GO:0006065">
    <property type="term" value="P:UDP-glucuronate biosynthetic process"/>
    <property type="evidence" value="ECO:0007669"/>
    <property type="project" value="UniProtKB-UniPathway"/>
</dbReference>
<comment type="pathway">
    <text evidence="1">Nucleotide-sugar biosynthesis; UDP-alpha-D-glucuronate biosynthesis; UDP-alpha-D-glucuronate from UDP-alpha-D-glucose: step 1/1.</text>
</comment>
<organism evidence="12 13">
    <name type="scientific">Sulfidibacter corallicola</name>
    <dbReference type="NCBI Taxonomy" id="2818388"/>
    <lineage>
        <taxon>Bacteria</taxon>
        <taxon>Pseudomonadati</taxon>
        <taxon>Acidobacteriota</taxon>
        <taxon>Holophagae</taxon>
        <taxon>Acanthopleuribacterales</taxon>
        <taxon>Acanthopleuribacteraceae</taxon>
        <taxon>Sulfidibacter</taxon>
    </lineage>
</organism>
<feature type="binding site" evidence="9">
    <location>
        <position position="316"/>
    </location>
    <ligand>
        <name>substrate</name>
    </ligand>
</feature>
<feature type="binding site" evidence="9">
    <location>
        <position position="198"/>
    </location>
    <ligand>
        <name>substrate</name>
    </ligand>
</feature>
<protein>
    <recommendedName>
        <fullName evidence="4 8">UDP-glucose 6-dehydrogenase</fullName>
        <ecNumber evidence="3 8">1.1.1.22</ecNumber>
    </recommendedName>
</protein>
<keyword evidence="6 8" id="KW-0520">NAD</keyword>
<dbReference type="InterPro" id="IPR014026">
    <property type="entry name" value="UDP-Glc/GDP-Man_DH_dimer"/>
</dbReference>
<dbReference type="PANTHER" id="PTHR43750">
    <property type="entry name" value="UDP-GLUCOSE 6-DEHYDROGENASE TUAD"/>
    <property type="match status" value="1"/>
</dbReference>
<dbReference type="Gene3D" id="3.40.50.720">
    <property type="entry name" value="NAD(P)-binding Rossmann-like Domain"/>
    <property type="match status" value="2"/>
</dbReference>
<dbReference type="PIRSF" id="PIRSF500134">
    <property type="entry name" value="UDPglc_DH_bac"/>
    <property type="match status" value="1"/>
</dbReference>
<evidence type="ECO:0000256" key="5">
    <source>
        <dbReference type="ARBA" id="ARBA00023002"/>
    </source>
</evidence>
<dbReference type="SMART" id="SM00984">
    <property type="entry name" value="UDPG_MGDP_dh_C"/>
    <property type="match status" value="1"/>
</dbReference>
<evidence type="ECO:0000256" key="7">
    <source>
        <dbReference type="ARBA" id="ARBA00047473"/>
    </source>
</evidence>
<evidence type="ECO:0000256" key="4">
    <source>
        <dbReference type="ARBA" id="ARBA00015132"/>
    </source>
</evidence>
<name>A0A8A4TWC5_SULCO</name>
<evidence type="ECO:0000313" key="12">
    <source>
        <dbReference type="EMBL" id="QTD53478.1"/>
    </source>
</evidence>
<reference evidence="12" key="1">
    <citation type="submission" date="2021-03" db="EMBL/GenBank/DDBJ databases">
        <title>Acanthopleuribacteraceae sp. M133.</title>
        <authorList>
            <person name="Wang G."/>
        </authorList>
    </citation>
    <scope>NUCLEOTIDE SEQUENCE</scope>
    <source>
        <strain evidence="12">M133</strain>
    </source>
</reference>
<dbReference type="AlphaFoldDB" id="A0A8A4TWC5"/>
<dbReference type="SUPFAM" id="SSF48179">
    <property type="entry name" value="6-phosphogluconate dehydrogenase C-terminal domain-like"/>
    <property type="match status" value="1"/>
</dbReference>
<evidence type="ECO:0000256" key="3">
    <source>
        <dbReference type="ARBA" id="ARBA00012954"/>
    </source>
</evidence>
<keyword evidence="13" id="KW-1185">Reference proteome</keyword>
<dbReference type="SUPFAM" id="SSF52413">
    <property type="entry name" value="UDP-glucose/GDP-mannose dehydrogenase C-terminal domain"/>
    <property type="match status" value="1"/>
</dbReference>
<evidence type="ECO:0000256" key="6">
    <source>
        <dbReference type="ARBA" id="ARBA00023027"/>
    </source>
</evidence>
<dbReference type="GO" id="GO:0051287">
    <property type="term" value="F:NAD binding"/>
    <property type="evidence" value="ECO:0007669"/>
    <property type="project" value="InterPro"/>
</dbReference>
<evidence type="ECO:0000313" key="13">
    <source>
        <dbReference type="Proteomes" id="UP000663929"/>
    </source>
</evidence>
<evidence type="ECO:0000256" key="8">
    <source>
        <dbReference type="PIRNR" id="PIRNR000124"/>
    </source>
</evidence>
<feature type="binding site" evidence="9">
    <location>
        <begin position="244"/>
        <end position="248"/>
    </location>
    <ligand>
        <name>substrate</name>
    </ligand>
</feature>
<dbReference type="InterPro" id="IPR028357">
    <property type="entry name" value="UDPglc_DH_bac"/>
</dbReference>
<dbReference type="EMBL" id="CP071793">
    <property type="protein sequence ID" value="QTD53478.1"/>
    <property type="molecule type" value="Genomic_DNA"/>
</dbReference>
<evidence type="ECO:0000256" key="1">
    <source>
        <dbReference type="ARBA" id="ARBA00004701"/>
    </source>
</evidence>
<dbReference type="KEGG" id="scor:J3U87_13570"/>
<dbReference type="Pfam" id="PF03721">
    <property type="entry name" value="UDPG_MGDP_dh_N"/>
    <property type="match status" value="1"/>
</dbReference>
<evidence type="ECO:0000256" key="9">
    <source>
        <dbReference type="PIRSR" id="PIRSR500134-2"/>
    </source>
</evidence>
<comment type="catalytic activity">
    <reaction evidence="7 8">
        <text>UDP-alpha-D-glucose + 2 NAD(+) + H2O = UDP-alpha-D-glucuronate + 2 NADH + 3 H(+)</text>
        <dbReference type="Rhea" id="RHEA:23596"/>
        <dbReference type="ChEBI" id="CHEBI:15377"/>
        <dbReference type="ChEBI" id="CHEBI:15378"/>
        <dbReference type="ChEBI" id="CHEBI:57540"/>
        <dbReference type="ChEBI" id="CHEBI:57945"/>
        <dbReference type="ChEBI" id="CHEBI:58052"/>
        <dbReference type="ChEBI" id="CHEBI:58885"/>
        <dbReference type="EC" id="1.1.1.22"/>
    </reaction>
</comment>
<dbReference type="RefSeq" id="WP_237383580.1">
    <property type="nucleotide sequence ID" value="NZ_CP071793.1"/>
</dbReference>
<dbReference type="GO" id="GO:0000271">
    <property type="term" value="P:polysaccharide biosynthetic process"/>
    <property type="evidence" value="ECO:0007669"/>
    <property type="project" value="InterPro"/>
</dbReference>
<feature type="domain" description="UDP-glucose/GDP-mannose dehydrogenase C-terminal" evidence="11">
    <location>
        <begin position="309"/>
        <end position="407"/>
    </location>
</feature>
<keyword evidence="5 8" id="KW-0560">Oxidoreductase</keyword>
<dbReference type="Proteomes" id="UP000663929">
    <property type="component" value="Chromosome"/>
</dbReference>
<dbReference type="InterPro" id="IPR036220">
    <property type="entry name" value="UDP-Glc/GDP-Man_DH_C_sf"/>
</dbReference>
<dbReference type="PANTHER" id="PTHR43750:SF3">
    <property type="entry name" value="UDP-GLUCOSE 6-DEHYDROGENASE TUAD"/>
    <property type="match status" value="1"/>
</dbReference>
<dbReference type="Pfam" id="PF03720">
    <property type="entry name" value="UDPG_MGDP_dh_C"/>
    <property type="match status" value="1"/>
</dbReference>
<evidence type="ECO:0000256" key="10">
    <source>
        <dbReference type="PIRSR" id="PIRSR500134-3"/>
    </source>
</evidence>
<dbReference type="NCBIfam" id="TIGR03026">
    <property type="entry name" value="NDP-sugDHase"/>
    <property type="match status" value="1"/>
</dbReference>
<gene>
    <name evidence="12" type="ORF">J3U87_13570</name>
</gene>
<dbReference type="InterPro" id="IPR008927">
    <property type="entry name" value="6-PGluconate_DH-like_C_sf"/>
</dbReference>
<dbReference type="InterPro" id="IPR014027">
    <property type="entry name" value="UDP-Glc/GDP-Man_DH_C"/>
</dbReference>
<sequence>MTAPKVGFAGMTHLGLNSAVASAARGAHVTCYDGDEALVESLAAGRTHIVEPDLDRLLGEHAAGLQFTSDLATLSDRDFVYIAPDVPTNDRGESDLTGIRELIERVDGSLPAEIPLIVLSQVPPGFTRQLKLRAGRPLYYQVETLIFGQAIHRALHPERFIIGCGDPEEPLPEAFRTYLELFECPLLPMRYESAELAKISINCCLVASIGVANTLAELCERTGADWSEIVPALKRDKRIGPHAYLAPGLGIAGGNLERDLNTVIGLADRHGTDAGIVRAWIHNSEYRKHWVLRALHRRLLGQVEDPVIAVWGLAYKPNTHSTKNSPALALIDHLDRYRVQAFDPVVKGAPVEALGIVEAPDPREACAGADVLAIMTPWNDFKQVPPADVARVMNGTLVIDPYRTWNPAACREAGLTYITLGSA</sequence>
<evidence type="ECO:0000259" key="11">
    <source>
        <dbReference type="SMART" id="SM00984"/>
    </source>
</evidence>
<dbReference type="SUPFAM" id="SSF51735">
    <property type="entry name" value="NAD(P)-binding Rossmann-fold domains"/>
    <property type="match status" value="1"/>
</dbReference>
<dbReference type="InterPro" id="IPR036291">
    <property type="entry name" value="NAD(P)-bd_dom_sf"/>
</dbReference>
<proteinExistence type="inferred from homology"/>
<dbReference type="InterPro" id="IPR001732">
    <property type="entry name" value="UDP-Glc/GDP-Man_DH_N"/>
</dbReference>
<dbReference type="InterPro" id="IPR017476">
    <property type="entry name" value="UDP-Glc/GDP-Man"/>
</dbReference>
<dbReference type="PIRSF" id="PIRSF000124">
    <property type="entry name" value="UDPglc_GDPman_dh"/>
    <property type="match status" value="1"/>
</dbReference>